<feature type="compositionally biased region" description="Polar residues" evidence="14">
    <location>
        <begin position="1"/>
        <end position="15"/>
    </location>
</feature>
<dbReference type="GO" id="GO:0006355">
    <property type="term" value="P:regulation of DNA-templated transcription"/>
    <property type="evidence" value="ECO:0007669"/>
    <property type="project" value="InterPro"/>
</dbReference>
<sequence length="615" mass="68616">MLRTNQAHSNNTHPTDQPPSEKRRRTGKDTTSHGPTLEVALVDVDLVVFGRYEINAWFPSPYVIDQIEYRQATLNNHPNPPPPQPNQPTAPHSKRQSNGPFQGKKTNKGNNKHPTQPFQEAPHNTLPTSPSNSTPPHQQQENINHHQDRKRDRSPSPDSLSSLESTSSVPSNHSDLHPTHPLLPVPPKHLYPTPQSHPSSLTSDTGPIKPTPTSNHLPQPDPPPALKLYVCDGCLRYLFSSEAYLQHKMRCNVTHPPGRKVYQSGNLIIREVDGSRAKLYCQCLCLFGKLFIDHKYIFFDVEGFNFYVLTSAESDQRTGGIRETIMGFFSKEKVSYDGYNLACIVTLPPYQKKGYGTLLIEFSYELDRFEADKEIGSFRDDSRKLILGTPERPLSTLGARGYLSFWTAVLVRFFRTLFTPPPPRLGAELDKQLGTNKKIPRTAKMMATPEKTIEISLEEISRSTRLRSDDVAFALISSGLAKPKHSTAISSSSDSEPSHEPDRFPESFLITPELVELVARRVNVKSAILDPRHVLLNQADPHHLHDLDPHLPLHNGLLPLDHPPHPSSSPPPHPSDSDSALHPSTPVCHPLPIFLRSSKNSAFSNCAPSRKSSAS</sequence>
<evidence type="ECO:0000256" key="3">
    <source>
        <dbReference type="ARBA" id="ARBA00013184"/>
    </source>
</evidence>
<comment type="subcellular location">
    <subcellularLocation>
        <location evidence="1">Nucleus</location>
    </subcellularLocation>
</comment>
<feature type="domain" description="MYST-type HAT" evidence="15">
    <location>
        <begin position="161"/>
        <end position="512"/>
    </location>
</feature>
<dbReference type="InterPro" id="IPR016181">
    <property type="entry name" value="Acyl_CoA_acyltransferase"/>
</dbReference>
<evidence type="ECO:0000259" key="15">
    <source>
        <dbReference type="PROSITE" id="PS51726"/>
    </source>
</evidence>
<keyword evidence="6" id="KW-0863">Zinc-finger</keyword>
<evidence type="ECO:0000313" key="17">
    <source>
        <dbReference type="Proteomes" id="UP000324748"/>
    </source>
</evidence>
<comment type="caution">
    <text evidence="16">The sequence shown here is derived from an EMBL/GenBank/DDBJ whole genome shotgun (WGS) entry which is preliminary data.</text>
</comment>
<evidence type="ECO:0000256" key="5">
    <source>
        <dbReference type="ARBA" id="ARBA00022723"/>
    </source>
</evidence>
<evidence type="ECO:0000256" key="11">
    <source>
        <dbReference type="ARBA" id="ARBA00023242"/>
    </source>
</evidence>
<dbReference type="GO" id="GO:0046972">
    <property type="term" value="F:histone H4K16 acetyltransferase activity"/>
    <property type="evidence" value="ECO:0007669"/>
    <property type="project" value="TreeGrafter"/>
</dbReference>
<reference evidence="16 17" key="1">
    <citation type="submission" date="2019-05" db="EMBL/GenBank/DDBJ databases">
        <title>Emergence of the Ug99 lineage of the wheat stem rust pathogen through somatic hybridization.</title>
        <authorList>
            <person name="Li F."/>
            <person name="Upadhyaya N.M."/>
            <person name="Sperschneider J."/>
            <person name="Matny O."/>
            <person name="Nguyen-Phuc H."/>
            <person name="Mago R."/>
            <person name="Raley C."/>
            <person name="Miller M.E."/>
            <person name="Silverstein K.A.T."/>
            <person name="Henningsen E."/>
            <person name="Hirsch C.D."/>
            <person name="Visser B."/>
            <person name="Pretorius Z.A."/>
            <person name="Steffenson B.J."/>
            <person name="Schwessinger B."/>
            <person name="Dodds P.N."/>
            <person name="Figueroa M."/>
        </authorList>
    </citation>
    <scope>NUCLEOTIDE SEQUENCE [LARGE SCALE GENOMIC DNA]</scope>
    <source>
        <strain evidence="16">21-0</strain>
    </source>
</reference>
<keyword evidence="8" id="KW-0007">Acetylation</keyword>
<keyword evidence="4" id="KW-0808">Transferase</keyword>
<evidence type="ECO:0000256" key="13">
    <source>
        <dbReference type="PIRSR" id="PIRSR602717-51"/>
    </source>
</evidence>
<dbReference type="InterPro" id="IPR050603">
    <property type="entry name" value="MYST_HAT"/>
</dbReference>
<evidence type="ECO:0000256" key="4">
    <source>
        <dbReference type="ARBA" id="ARBA00022679"/>
    </source>
</evidence>
<dbReference type="OrthoDB" id="787137at2759"/>
<organism evidence="16 17">
    <name type="scientific">Puccinia graminis f. sp. tritici</name>
    <dbReference type="NCBI Taxonomy" id="56615"/>
    <lineage>
        <taxon>Eukaryota</taxon>
        <taxon>Fungi</taxon>
        <taxon>Dikarya</taxon>
        <taxon>Basidiomycota</taxon>
        <taxon>Pucciniomycotina</taxon>
        <taxon>Pucciniomycetes</taxon>
        <taxon>Pucciniales</taxon>
        <taxon>Pucciniaceae</taxon>
        <taxon>Puccinia</taxon>
    </lineage>
</organism>
<keyword evidence="12" id="KW-0012">Acyltransferase</keyword>
<dbReference type="EMBL" id="VSWC01000015">
    <property type="protein sequence ID" value="KAA1113271.1"/>
    <property type="molecule type" value="Genomic_DNA"/>
</dbReference>
<keyword evidence="9" id="KW-0805">Transcription regulation</keyword>
<dbReference type="GO" id="GO:0008270">
    <property type="term" value="F:zinc ion binding"/>
    <property type="evidence" value="ECO:0007669"/>
    <property type="project" value="UniProtKB-KW"/>
</dbReference>
<dbReference type="FunFam" id="3.40.630.30:FF:000159">
    <property type="entry name" value="Histone acetyltransferase"/>
    <property type="match status" value="1"/>
</dbReference>
<feature type="region of interest" description="Disordered" evidence="14">
    <location>
        <begin position="484"/>
        <end position="505"/>
    </location>
</feature>
<dbReference type="Proteomes" id="UP000324748">
    <property type="component" value="Unassembled WGS sequence"/>
</dbReference>
<feature type="compositionally biased region" description="Low complexity" evidence="14">
    <location>
        <begin position="122"/>
        <end position="140"/>
    </location>
</feature>
<dbReference type="AlphaFoldDB" id="A0A5B0QIY0"/>
<protein>
    <recommendedName>
        <fullName evidence="3">histone acetyltransferase</fullName>
        <ecNumber evidence="3">2.3.1.48</ecNumber>
    </recommendedName>
</protein>
<evidence type="ECO:0000256" key="10">
    <source>
        <dbReference type="ARBA" id="ARBA00023163"/>
    </source>
</evidence>
<evidence type="ECO:0000256" key="7">
    <source>
        <dbReference type="ARBA" id="ARBA00022833"/>
    </source>
</evidence>
<dbReference type="Gene3D" id="3.40.630.30">
    <property type="match status" value="1"/>
</dbReference>
<evidence type="ECO:0000256" key="2">
    <source>
        <dbReference type="ARBA" id="ARBA00010107"/>
    </source>
</evidence>
<proteinExistence type="inferred from homology"/>
<evidence type="ECO:0000256" key="1">
    <source>
        <dbReference type="ARBA" id="ARBA00004123"/>
    </source>
</evidence>
<dbReference type="GO" id="GO:0005634">
    <property type="term" value="C:nucleus"/>
    <property type="evidence" value="ECO:0007669"/>
    <property type="project" value="UniProtKB-SubCell"/>
</dbReference>
<gene>
    <name evidence="16" type="ORF">PGT21_026985</name>
</gene>
<name>A0A5B0QIY0_PUCGR</name>
<evidence type="ECO:0000256" key="12">
    <source>
        <dbReference type="ARBA" id="ARBA00023315"/>
    </source>
</evidence>
<evidence type="ECO:0000256" key="8">
    <source>
        <dbReference type="ARBA" id="ARBA00022990"/>
    </source>
</evidence>
<evidence type="ECO:0000256" key="14">
    <source>
        <dbReference type="SAM" id="MobiDB-lite"/>
    </source>
</evidence>
<feature type="region of interest" description="Disordered" evidence="14">
    <location>
        <begin position="555"/>
        <end position="585"/>
    </location>
</feature>
<dbReference type="PROSITE" id="PS51726">
    <property type="entry name" value="MYST_HAT"/>
    <property type="match status" value="1"/>
</dbReference>
<feature type="compositionally biased region" description="Basic and acidic residues" evidence="14">
    <location>
        <begin position="143"/>
        <end position="155"/>
    </location>
</feature>
<keyword evidence="5" id="KW-0479">Metal-binding</keyword>
<dbReference type="InterPro" id="IPR002717">
    <property type="entry name" value="HAT_MYST-type"/>
</dbReference>
<feature type="active site" description="Proton donor/acceptor" evidence="13">
    <location>
        <position position="391"/>
    </location>
</feature>
<feature type="compositionally biased region" description="Polar residues" evidence="14">
    <location>
        <begin position="193"/>
        <end position="217"/>
    </location>
</feature>
<feature type="region of interest" description="Disordered" evidence="14">
    <location>
        <begin position="1"/>
        <end position="34"/>
    </location>
</feature>
<dbReference type="InterPro" id="IPR036388">
    <property type="entry name" value="WH-like_DNA-bd_sf"/>
</dbReference>
<keyword evidence="11" id="KW-0539">Nucleus</keyword>
<feature type="compositionally biased region" description="Low complexity" evidence="14">
    <location>
        <begin position="156"/>
        <end position="171"/>
    </location>
</feature>
<evidence type="ECO:0000313" key="16">
    <source>
        <dbReference type="EMBL" id="KAA1113271.1"/>
    </source>
</evidence>
<keyword evidence="17" id="KW-1185">Reference proteome</keyword>
<accession>A0A5B0QIY0</accession>
<dbReference type="PANTHER" id="PTHR10615:SF219">
    <property type="entry name" value="HISTONE ACETYLTRANSFERASE KAT5"/>
    <property type="match status" value="1"/>
</dbReference>
<dbReference type="EC" id="2.3.1.48" evidence="3"/>
<feature type="region of interest" description="Disordered" evidence="14">
    <location>
        <begin position="73"/>
        <end position="222"/>
    </location>
</feature>
<dbReference type="PANTHER" id="PTHR10615">
    <property type="entry name" value="HISTONE ACETYLTRANSFERASE"/>
    <property type="match status" value="1"/>
</dbReference>
<dbReference type="Pfam" id="PF01853">
    <property type="entry name" value="MOZ_SAS"/>
    <property type="match status" value="1"/>
</dbReference>
<feature type="compositionally biased region" description="Basic and acidic residues" evidence="14">
    <location>
        <begin position="496"/>
        <end position="505"/>
    </location>
</feature>
<dbReference type="GO" id="GO:0035267">
    <property type="term" value="C:NuA4 histone acetyltransferase complex"/>
    <property type="evidence" value="ECO:0007669"/>
    <property type="project" value="TreeGrafter"/>
</dbReference>
<feature type="compositionally biased region" description="Pro residues" evidence="14">
    <location>
        <begin position="565"/>
        <end position="574"/>
    </location>
</feature>
<feature type="compositionally biased region" description="Pro residues" evidence="14">
    <location>
        <begin position="78"/>
        <end position="88"/>
    </location>
</feature>
<evidence type="ECO:0000256" key="6">
    <source>
        <dbReference type="ARBA" id="ARBA00022771"/>
    </source>
</evidence>
<keyword evidence="7" id="KW-0862">Zinc</keyword>
<keyword evidence="10" id="KW-0804">Transcription</keyword>
<dbReference type="SUPFAM" id="SSF55729">
    <property type="entry name" value="Acyl-CoA N-acyltransferases (Nat)"/>
    <property type="match status" value="1"/>
</dbReference>
<evidence type="ECO:0000256" key="9">
    <source>
        <dbReference type="ARBA" id="ARBA00023015"/>
    </source>
</evidence>
<comment type="similarity">
    <text evidence="2">Belongs to the MYST (SAS/MOZ) family.</text>
</comment>
<dbReference type="Gene3D" id="1.10.10.10">
    <property type="entry name" value="Winged helix-like DNA-binding domain superfamily/Winged helix DNA-binding domain"/>
    <property type="match status" value="1"/>
</dbReference>